<dbReference type="Gene3D" id="1.25.40.20">
    <property type="entry name" value="Ankyrin repeat-containing domain"/>
    <property type="match status" value="1"/>
</dbReference>
<keyword evidence="2" id="KW-0808">Transferase</keyword>
<reference evidence="11" key="1">
    <citation type="submission" date="2017-01" db="EMBL/GenBank/DDBJ databases">
        <title>Comparative genomics of anhydrobiosis in the tardigrade Hypsibius dujardini.</title>
        <authorList>
            <person name="Yoshida Y."/>
            <person name="Koutsovoulos G."/>
            <person name="Laetsch D."/>
            <person name="Stevens L."/>
            <person name="Kumar S."/>
            <person name="Horikawa D."/>
            <person name="Ishino K."/>
            <person name="Komine S."/>
            <person name="Tomita M."/>
            <person name="Blaxter M."/>
            <person name="Arakawa K."/>
        </authorList>
    </citation>
    <scope>NUCLEOTIDE SEQUENCE [LARGE SCALE GENOMIC DNA]</scope>
    <source>
        <strain evidence="11">Z151</strain>
    </source>
</reference>
<organism evidence="10 11">
    <name type="scientific">Hypsibius exemplaris</name>
    <name type="common">Freshwater tardigrade</name>
    <dbReference type="NCBI Taxonomy" id="2072580"/>
    <lineage>
        <taxon>Eukaryota</taxon>
        <taxon>Metazoa</taxon>
        <taxon>Ecdysozoa</taxon>
        <taxon>Tardigrada</taxon>
        <taxon>Eutardigrada</taxon>
        <taxon>Parachela</taxon>
        <taxon>Hypsibioidea</taxon>
        <taxon>Hypsibiidae</taxon>
        <taxon>Hypsibius</taxon>
    </lineage>
</organism>
<dbReference type="CDD" id="cd14014">
    <property type="entry name" value="STKc_PknB_like"/>
    <property type="match status" value="1"/>
</dbReference>
<dbReference type="EMBL" id="MTYJ01000014">
    <property type="protein sequence ID" value="OQV22996.1"/>
    <property type="molecule type" value="Genomic_DNA"/>
</dbReference>
<evidence type="ECO:0000313" key="10">
    <source>
        <dbReference type="EMBL" id="OQV22996.1"/>
    </source>
</evidence>
<dbReference type="PROSITE" id="PS50297">
    <property type="entry name" value="ANK_REP_REGION"/>
    <property type="match status" value="1"/>
</dbReference>
<feature type="binding site" evidence="7">
    <location>
        <position position="732"/>
    </location>
    <ligand>
        <name>ATP</name>
        <dbReference type="ChEBI" id="CHEBI:30616"/>
    </ligand>
</feature>
<dbReference type="Pfam" id="PF12796">
    <property type="entry name" value="Ank_2"/>
    <property type="match status" value="1"/>
</dbReference>
<name>A0A1W0X608_HYPEX</name>
<keyword evidence="4 10" id="KW-0418">Kinase</keyword>
<evidence type="ECO:0000313" key="11">
    <source>
        <dbReference type="Proteomes" id="UP000192578"/>
    </source>
</evidence>
<keyword evidence="11" id="KW-1185">Reference proteome</keyword>
<dbReference type="GO" id="GO:0005524">
    <property type="term" value="F:ATP binding"/>
    <property type="evidence" value="ECO:0007669"/>
    <property type="project" value="UniProtKB-UniRule"/>
</dbReference>
<dbReference type="SUPFAM" id="SSF56112">
    <property type="entry name" value="Protein kinase-like (PK-like)"/>
    <property type="match status" value="1"/>
</dbReference>
<dbReference type="InterPro" id="IPR017441">
    <property type="entry name" value="Protein_kinase_ATP_BS"/>
</dbReference>
<dbReference type="InterPro" id="IPR008271">
    <property type="entry name" value="Ser/Thr_kinase_AS"/>
</dbReference>
<feature type="domain" description="Protein kinase" evidence="9">
    <location>
        <begin position="705"/>
        <end position="983"/>
    </location>
</feature>
<feature type="region of interest" description="Disordered" evidence="8">
    <location>
        <begin position="561"/>
        <end position="626"/>
    </location>
</feature>
<keyword evidence="3 7" id="KW-0547">Nucleotide-binding</keyword>
<proteinExistence type="inferred from homology"/>
<dbReference type="PANTHER" id="PTHR44329:SF288">
    <property type="entry name" value="MITOGEN-ACTIVATED PROTEIN KINASE KINASE KINASE 20"/>
    <property type="match status" value="1"/>
</dbReference>
<dbReference type="Pfam" id="PF00069">
    <property type="entry name" value="Pkinase"/>
    <property type="match status" value="1"/>
</dbReference>
<dbReference type="GO" id="GO:0004674">
    <property type="term" value="F:protein serine/threonine kinase activity"/>
    <property type="evidence" value="ECO:0007669"/>
    <property type="project" value="TreeGrafter"/>
</dbReference>
<sequence length="995" mass="109195">MGNRLGKQPAATPAPQNEFYAPKIVRKESLSVQQTSPTEEAVSESHPVVQSVVVQGPPPIAELLDALLGHNAVRDRQVIQLLEGSNPNQTLNNVGLKPIHVAVLQKNVELLQALLSKRETDVNVRTSGLTPLHLAAQFILVDMLKLLLEKPSILVNALSSEEKLTPLMVAITTDATGITEEERTTVVRCLVDDVRCEVDKADEDGWIALTHAARHGNVQVGKILLADQRSMIYTIDQLVNAYRQAVLGGHDDFCDLLMDSLTTSQKEHIRGLVFKLKEMSGTTPFLRDLLHQVGNILDSGYVGEVQSGPAWDRNDQLLRAGSVIQLLKDKAVVKALQKGIGKHIDSLDNVSGQRGLVTFIDMEGVLTVDFGYFGSAHKKYRHINPKAVDRLSQDDYVGVDAEEVPIQAGDAVRLINDEVILGGLVYESSSGDISRFAGHAAVLKFYDNECHPVVYLAGSSWTVDTRVLSKITMVHDINSQAVHVGDTVEIAISKAVVDRHQTLSYGGCPPEILRNLGKSAIVTHIGCECFLAGQTPDCTITVKTAKDLLVLNPKVVKLLQGTSHPPRTSSSEPDLVNVVHPAKPHDSMGHSAHSALLPHKPNNNNLDVVSSPVEVNDNPRDSPNGLQIPVEPVDVIGSIEPTPADQVSVEVDQEQPSSSVLILRKEPYKNAGVDDVRRLPRPASPNPSRIAPLRTSRRFIPYQELHFGGKIGKGGFGTVYRAKWNGSNCAVKVIKCDDSPDGQETHLDALKEADRHGSVNHPHIVQFLGVSFNDADQLNLNAYIVLKFIDGPNLHQCVFGFKLHLSVGEKIDIAKQVCDAIRYLHDDAKIIHQDIKPHNILIDKNTREAMVTDFGISKVFSDPPLDVTMAMYTQHACGSLPYMAPELVIISRRHSMYRVATKSSDIWSLAATLTEMFTGRFLYDMDVPDLHTLMNFKASPDLPASITKASGAVRAVFESSLQNRPEMRPKSCKELLQLMDIHFRELDMESSDSEV</sequence>
<dbReference type="Proteomes" id="UP000192578">
    <property type="component" value="Unassembled WGS sequence"/>
</dbReference>
<feature type="compositionally biased region" description="Polar residues" evidence="8">
    <location>
        <begin position="561"/>
        <end position="572"/>
    </location>
</feature>
<evidence type="ECO:0000256" key="5">
    <source>
        <dbReference type="ARBA" id="ARBA00022840"/>
    </source>
</evidence>
<evidence type="ECO:0000256" key="8">
    <source>
        <dbReference type="SAM" id="MobiDB-lite"/>
    </source>
</evidence>
<dbReference type="Gene3D" id="3.30.200.20">
    <property type="entry name" value="Phosphorylase Kinase, domain 1"/>
    <property type="match status" value="1"/>
</dbReference>
<dbReference type="InterPro" id="IPR051681">
    <property type="entry name" value="Ser/Thr_Kinases-Pseudokinases"/>
</dbReference>
<evidence type="ECO:0000256" key="4">
    <source>
        <dbReference type="ARBA" id="ARBA00022777"/>
    </source>
</evidence>
<dbReference type="Gene3D" id="1.10.510.10">
    <property type="entry name" value="Transferase(Phosphotransferase) domain 1"/>
    <property type="match status" value="1"/>
</dbReference>
<dbReference type="PROSITE" id="PS00108">
    <property type="entry name" value="PROTEIN_KINASE_ST"/>
    <property type="match status" value="1"/>
</dbReference>
<evidence type="ECO:0000256" key="1">
    <source>
        <dbReference type="ARBA" id="ARBA00005843"/>
    </source>
</evidence>
<dbReference type="AlphaFoldDB" id="A0A1W0X608"/>
<dbReference type="PANTHER" id="PTHR44329">
    <property type="entry name" value="SERINE/THREONINE-PROTEIN KINASE TNNI3K-RELATED"/>
    <property type="match status" value="1"/>
</dbReference>
<evidence type="ECO:0000256" key="7">
    <source>
        <dbReference type="PROSITE-ProRule" id="PRU10141"/>
    </source>
</evidence>
<evidence type="ECO:0000259" key="9">
    <source>
        <dbReference type="PROSITE" id="PS50011"/>
    </source>
</evidence>
<dbReference type="OrthoDB" id="10069952at2759"/>
<evidence type="ECO:0000256" key="3">
    <source>
        <dbReference type="ARBA" id="ARBA00022741"/>
    </source>
</evidence>
<dbReference type="SMART" id="SM00220">
    <property type="entry name" value="S_TKc"/>
    <property type="match status" value="1"/>
</dbReference>
<feature type="region of interest" description="Disordered" evidence="8">
    <location>
        <begin position="1"/>
        <end position="20"/>
    </location>
</feature>
<dbReference type="InterPro" id="IPR036770">
    <property type="entry name" value="Ankyrin_rpt-contain_sf"/>
</dbReference>
<dbReference type="SMART" id="SM00248">
    <property type="entry name" value="ANK"/>
    <property type="match status" value="4"/>
</dbReference>
<keyword evidence="5 7" id="KW-0067">ATP-binding</keyword>
<dbReference type="SUPFAM" id="SSF48403">
    <property type="entry name" value="Ankyrin repeat"/>
    <property type="match status" value="1"/>
</dbReference>
<comment type="similarity">
    <text evidence="1">Belongs to the protein kinase superfamily. TKL Ser/Thr protein kinase family.</text>
</comment>
<evidence type="ECO:0000256" key="6">
    <source>
        <dbReference type="PROSITE-ProRule" id="PRU00023"/>
    </source>
</evidence>
<dbReference type="PROSITE" id="PS50011">
    <property type="entry name" value="PROTEIN_KINASE_DOM"/>
    <property type="match status" value="1"/>
</dbReference>
<dbReference type="InterPro" id="IPR000719">
    <property type="entry name" value="Prot_kinase_dom"/>
</dbReference>
<keyword evidence="6" id="KW-0040">ANK repeat</keyword>
<accession>A0A1W0X608</accession>
<dbReference type="InterPro" id="IPR011009">
    <property type="entry name" value="Kinase-like_dom_sf"/>
</dbReference>
<dbReference type="PROSITE" id="PS00107">
    <property type="entry name" value="PROTEIN_KINASE_ATP"/>
    <property type="match status" value="1"/>
</dbReference>
<comment type="caution">
    <text evidence="10">The sequence shown here is derived from an EMBL/GenBank/DDBJ whole genome shotgun (WGS) entry which is preliminary data.</text>
</comment>
<feature type="repeat" description="ANK" evidence="6">
    <location>
        <begin position="127"/>
        <end position="150"/>
    </location>
</feature>
<evidence type="ECO:0000256" key="2">
    <source>
        <dbReference type="ARBA" id="ARBA00022679"/>
    </source>
</evidence>
<gene>
    <name evidence="10" type="ORF">BV898_03047</name>
</gene>
<protein>
    <submittedName>
        <fullName evidence="10">Mitogen-activated protein kinase kinase kinase 10</fullName>
    </submittedName>
</protein>
<dbReference type="InterPro" id="IPR002110">
    <property type="entry name" value="Ankyrin_rpt"/>
</dbReference>
<dbReference type="PROSITE" id="PS50088">
    <property type="entry name" value="ANK_REPEAT"/>
    <property type="match status" value="1"/>
</dbReference>